<dbReference type="AlphaFoldDB" id="A0A9N7MSV7"/>
<dbReference type="Proteomes" id="UP001153555">
    <property type="component" value="Unassembled WGS sequence"/>
</dbReference>
<dbReference type="EMBL" id="CACSLK010012206">
    <property type="protein sequence ID" value="CAA0814137.1"/>
    <property type="molecule type" value="Genomic_DNA"/>
</dbReference>
<evidence type="ECO:0000313" key="2">
    <source>
        <dbReference type="EMBL" id="CAA0814137.1"/>
    </source>
</evidence>
<organism evidence="2 3">
    <name type="scientific">Striga hermonthica</name>
    <name type="common">Purple witchweed</name>
    <name type="synonym">Buchnera hermonthica</name>
    <dbReference type="NCBI Taxonomy" id="68872"/>
    <lineage>
        <taxon>Eukaryota</taxon>
        <taxon>Viridiplantae</taxon>
        <taxon>Streptophyta</taxon>
        <taxon>Embryophyta</taxon>
        <taxon>Tracheophyta</taxon>
        <taxon>Spermatophyta</taxon>
        <taxon>Magnoliopsida</taxon>
        <taxon>eudicotyledons</taxon>
        <taxon>Gunneridae</taxon>
        <taxon>Pentapetalae</taxon>
        <taxon>asterids</taxon>
        <taxon>lamiids</taxon>
        <taxon>Lamiales</taxon>
        <taxon>Orobanchaceae</taxon>
        <taxon>Buchnereae</taxon>
        <taxon>Striga</taxon>
    </lineage>
</organism>
<reference evidence="2" key="1">
    <citation type="submission" date="2019-12" db="EMBL/GenBank/DDBJ databases">
        <authorList>
            <person name="Scholes J."/>
        </authorList>
    </citation>
    <scope>NUCLEOTIDE SEQUENCE</scope>
</reference>
<proteinExistence type="predicted"/>
<evidence type="ECO:0000313" key="3">
    <source>
        <dbReference type="Proteomes" id="UP001153555"/>
    </source>
</evidence>
<dbReference type="SUPFAM" id="SSF103511">
    <property type="entry name" value="Chlorophyll a-b binding protein"/>
    <property type="match status" value="1"/>
</dbReference>
<keyword evidence="3" id="KW-1185">Reference proteome</keyword>
<accession>A0A9N7MSV7</accession>
<evidence type="ECO:0000256" key="1">
    <source>
        <dbReference type="SAM" id="MobiDB-lite"/>
    </source>
</evidence>
<feature type="compositionally biased region" description="Polar residues" evidence="1">
    <location>
        <begin position="1"/>
        <end position="13"/>
    </location>
</feature>
<name>A0A9N7MSV7_STRHE</name>
<dbReference type="OrthoDB" id="1934145at2759"/>
<comment type="caution">
    <text evidence="2">The sequence shown here is derived from an EMBL/GenBank/DDBJ whole genome shotgun (WGS) entry which is preliminary data.</text>
</comment>
<sequence length="188" mass="20249">MATLLPSTLQLTKPNPAFPSSARPTSPLKLPAPPRSAPEDDTSAASTTPESPPADKDEDFENRLSQVRIRYRSGTGKKAEIRKARKGKKAGSSSGSSVFLPPVALKEPASDGLKVEFGFSPYSERVNGRIAILGLSALFLVELATGQGVINYHSPAIVFIQVYFVAAVSALYVKYEKEKISVWPESEN</sequence>
<protein>
    <submittedName>
        <fullName evidence="2">Uncharacterized protein</fullName>
    </submittedName>
</protein>
<gene>
    <name evidence="2" type="ORF">SHERM_14461</name>
</gene>
<feature type="region of interest" description="Disordered" evidence="1">
    <location>
        <begin position="1"/>
        <end position="96"/>
    </location>
</feature>